<name>A0AAX4JYD6_9TREE</name>
<dbReference type="GeneID" id="91096005"/>
<keyword evidence="1" id="KW-0808">Transferase</keyword>
<dbReference type="RefSeq" id="XP_066077163.1">
    <property type="nucleotide sequence ID" value="XM_066221066.1"/>
</dbReference>
<sequence length="563" mass="63843">MTIVKPSHFVVVPLGMWGHLRPLLHLSLNLLHLHSNLHLTILIPPSIKPRVDSELKSNSFAHIYTKSPSNSGTSSPDKNHHLHHYHKTDKEEQEKENKAIVDRLQIITCISEEFELPKEWSPETMAKESMDYAKTVPLFLKSLLSEQHNLDHTINKFQDIPPNFMIFDTFQAFIPDVMKSVMLEIQKPMVPLIAFVPSNASATWHHFAKEENGGFLYRMIRLVEEDIAKGRDPLEAYAEHSFATYGQVRAVPGLPTKYDYEWWPNMATVPMPPQAFIPILPSTKAVNDEIVTGLICPTAAEIEPVAVEALEKELGKRIYMVGPQFPDSTWAGQNPERKAQNEDDGRVYEFLDKMKGKYGSKSVIYVSLGSLFFPAARPELIRFILQTLKECSFPFVFAYASALASIPEDLLEELNVQEDACVVKFAPQWDVLNHEAIGYFLSHCGSNSTAEAVIAELPIMAMPFTADQGEFTALLSEIYKVAIDLKQIKTFSKPEFNKLYDGTIVEGTEAAIKKELKDTFEKIRGEEGKNMRQRMKDLKAQVRKSWENGRSKQDMLALGRCFE</sequence>
<organism evidence="3 4">
    <name type="scientific">Kwoniella dendrophila CBS 6074</name>
    <dbReference type="NCBI Taxonomy" id="1295534"/>
    <lineage>
        <taxon>Eukaryota</taxon>
        <taxon>Fungi</taxon>
        <taxon>Dikarya</taxon>
        <taxon>Basidiomycota</taxon>
        <taxon>Agaricomycotina</taxon>
        <taxon>Tremellomycetes</taxon>
        <taxon>Tremellales</taxon>
        <taxon>Cryptococcaceae</taxon>
        <taxon>Kwoniella</taxon>
    </lineage>
</organism>
<dbReference type="PANTHER" id="PTHR48045:SF34">
    <property type="entry name" value="ISOFLAVONE 7-O-GLUCOSYLTRANSFERASE 1-LIKE"/>
    <property type="match status" value="1"/>
</dbReference>
<dbReference type="Gene3D" id="3.40.50.2000">
    <property type="entry name" value="Glycogen Phosphorylase B"/>
    <property type="match status" value="2"/>
</dbReference>
<dbReference type="GO" id="GO:0008194">
    <property type="term" value="F:UDP-glycosyltransferase activity"/>
    <property type="evidence" value="ECO:0007669"/>
    <property type="project" value="InterPro"/>
</dbReference>
<dbReference type="InterPro" id="IPR002213">
    <property type="entry name" value="UDP_glucos_trans"/>
</dbReference>
<evidence type="ECO:0000313" key="3">
    <source>
        <dbReference type="EMBL" id="WWC90400.1"/>
    </source>
</evidence>
<evidence type="ECO:0000313" key="4">
    <source>
        <dbReference type="Proteomes" id="UP001355207"/>
    </source>
</evidence>
<dbReference type="PANTHER" id="PTHR48045">
    <property type="entry name" value="UDP-GLYCOSYLTRANSFERASE 72B1"/>
    <property type="match status" value="1"/>
</dbReference>
<evidence type="ECO:0000256" key="2">
    <source>
        <dbReference type="SAM" id="MobiDB-lite"/>
    </source>
</evidence>
<feature type="compositionally biased region" description="Polar residues" evidence="2">
    <location>
        <begin position="66"/>
        <end position="76"/>
    </location>
</feature>
<gene>
    <name evidence="3" type="ORF">L201_005335</name>
</gene>
<dbReference type="Proteomes" id="UP001355207">
    <property type="component" value="Chromosome 7"/>
</dbReference>
<accession>A0AAX4JYD6</accession>
<dbReference type="SUPFAM" id="SSF53756">
    <property type="entry name" value="UDP-Glycosyltransferase/glycogen phosphorylase"/>
    <property type="match status" value="1"/>
</dbReference>
<evidence type="ECO:0008006" key="5">
    <source>
        <dbReference type="Google" id="ProtNLM"/>
    </source>
</evidence>
<dbReference type="Pfam" id="PF00201">
    <property type="entry name" value="UDPGT"/>
    <property type="match status" value="1"/>
</dbReference>
<dbReference type="EMBL" id="CP144104">
    <property type="protein sequence ID" value="WWC90400.1"/>
    <property type="molecule type" value="Genomic_DNA"/>
</dbReference>
<feature type="region of interest" description="Disordered" evidence="2">
    <location>
        <begin position="66"/>
        <end position="96"/>
    </location>
</feature>
<protein>
    <recommendedName>
        <fullName evidence="5">UDP-glycosyltransferases domain-containing protein</fullName>
    </recommendedName>
</protein>
<keyword evidence="4" id="KW-1185">Reference proteome</keyword>
<proteinExistence type="predicted"/>
<dbReference type="AlphaFoldDB" id="A0AAX4JYD6"/>
<evidence type="ECO:0000256" key="1">
    <source>
        <dbReference type="ARBA" id="ARBA00022679"/>
    </source>
</evidence>
<reference evidence="3 4" key="1">
    <citation type="submission" date="2024-01" db="EMBL/GenBank/DDBJ databases">
        <title>Comparative genomics of Cryptococcus and Kwoniella reveals pathogenesis evolution and contrasting modes of karyotype evolution via chromosome fusion or intercentromeric recombination.</title>
        <authorList>
            <person name="Coelho M.A."/>
            <person name="David-Palma M."/>
            <person name="Shea T."/>
            <person name="Bowers K."/>
            <person name="McGinley-Smith S."/>
            <person name="Mohammad A.W."/>
            <person name="Gnirke A."/>
            <person name="Yurkov A.M."/>
            <person name="Nowrousian M."/>
            <person name="Sun S."/>
            <person name="Cuomo C.A."/>
            <person name="Heitman J."/>
        </authorList>
    </citation>
    <scope>NUCLEOTIDE SEQUENCE [LARGE SCALE GENOMIC DNA]</scope>
    <source>
        <strain evidence="3 4">CBS 6074</strain>
    </source>
</reference>